<evidence type="ECO:0000256" key="1">
    <source>
        <dbReference type="ARBA" id="ARBA00009080"/>
    </source>
</evidence>
<comment type="similarity">
    <text evidence="1">Belongs to the HIBADH-related family.</text>
</comment>
<keyword evidence="8" id="KW-1185">Reference proteome</keyword>
<dbReference type="GO" id="GO:0051287">
    <property type="term" value="F:NAD binding"/>
    <property type="evidence" value="ECO:0007669"/>
    <property type="project" value="InterPro"/>
</dbReference>
<name>A0A318LHK1_9PSEU</name>
<dbReference type="EMBL" id="MASU01000013">
    <property type="protein sequence ID" value="PXY24528.1"/>
    <property type="molecule type" value="Genomic_DNA"/>
</dbReference>
<dbReference type="Gene3D" id="3.40.50.720">
    <property type="entry name" value="NAD(P)-binding Rossmann-like Domain"/>
    <property type="match status" value="1"/>
</dbReference>
<protein>
    <recommendedName>
        <fullName evidence="9">3-hydroxyisobutyrate dehydrogenase</fullName>
    </recommendedName>
</protein>
<dbReference type="SUPFAM" id="SSF51735">
    <property type="entry name" value="NAD(P)-binding Rossmann-fold domains"/>
    <property type="match status" value="1"/>
</dbReference>
<evidence type="ECO:0000256" key="4">
    <source>
        <dbReference type="PIRSR" id="PIRSR000103-1"/>
    </source>
</evidence>
<sequence length="277" mass="28584">MGSSLARALVQAGVSVNGFDTLPSVREHAHRLGVKVFDQLAEAAARSDVVVTSLPTVAAVREVVLELGRLLPAGACVIETSTCAPAFAQEATASLGQRGVRFVDCPVSGKPPAMTMLVGGAPGALGDAENVLSAAAGTIVHLGTSGAGYGAKLLQQYIKYARFLVAAEALTFAAHQGLDVPETIRALAASTGARSGLATAEEYFLDDAEAIASHAPVATIAKDMELTRGMFRDAGFDSPSFAALAEFFLAANTSAVSDRPYPEVIELLSGFRFVEGD</sequence>
<dbReference type="SUPFAM" id="SSF48179">
    <property type="entry name" value="6-phosphogluconate dehydrogenase C-terminal domain-like"/>
    <property type="match status" value="1"/>
</dbReference>
<dbReference type="InterPro" id="IPR015815">
    <property type="entry name" value="HIBADH-related"/>
</dbReference>
<dbReference type="Gene3D" id="1.10.1040.10">
    <property type="entry name" value="N-(1-d-carboxylethyl)-l-norvaline Dehydrogenase, domain 2"/>
    <property type="match status" value="1"/>
</dbReference>
<dbReference type="InterPro" id="IPR006115">
    <property type="entry name" value="6PGDH_NADP-bd"/>
</dbReference>
<dbReference type="Pfam" id="PF14833">
    <property type="entry name" value="NAD_binding_11"/>
    <property type="match status" value="1"/>
</dbReference>
<proteinExistence type="inferred from homology"/>
<dbReference type="InterPro" id="IPR036291">
    <property type="entry name" value="NAD(P)-bd_dom_sf"/>
</dbReference>
<evidence type="ECO:0000259" key="6">
    <source>
        <dbReference type="Pfam" id="PF14833"/>
    </source>
</evidence>
<dbReference type="InterPro" id="IPR013328">
    <property type="entry name" value="6PGD_dom2"/>
</dbReference>
<comment type="caution">
    <text evidence="7">The sequence shown here is derived from an EMBL/GenBank/DDBJ whole genome shotgun (WGS) entry which is preliminary data.</text>
</comment>
<gene>
    <name evidence="7" type="ORF">BA062_26945</name>
</gene>
<dbReference type="InterPro" id="IPR008927">
    <property type="entry name" value="6-PGluconate_DH-like_C_sf"/>
</dbReference>
<dbReference type="Pfam" id="PF03446">
    <property type="entry name" value="NAD_binding_2"/>
    <property type="match status" value="1"/>
</dbReference>
<feature type="domain" description="3-hydroxyisobutyrate dehydrogenase-like NAD-binding" evidence="6">
    <location>
        <begin position="146"/>
        <end position="265"/>
    </location>
</feature>
<accession>A0A318LHK1</accession>
<dbReference type="AlphaFoldDB" id="A0A318LHK1"/>
<keyword evidence="3" id="KW-0520">NAD</keyword>
<evidence type="ECO:0000256" key="2">
    <source>
        <dbReference type="ARBA" id="ARBA00023002"/>
    </source>
</evidence>
<feature type="domain" description="6-phosphogluconate dehydrogenase NADP-binding" evidence="5">
    <location>
        <begin position="1"/>
        <end position="143"/>
    </location>
</feature>
<organism evidence="7 8">
    <name type="scientific">Prauserella flavalba</name>
    <dbReference type="NCBI Taxonomy" id="1477506"/>
    <lineage>
        <taxon>Bacteria</taxon>
        <taxon>Bacillati</taxon>
        <taxon>Actinomycetota</taxon>
        <taxon>Actinomycetes</taxon>
        <taxon>Pseudonocardiales</taxon>
        <taxon>Pseudonocardiaceae</taxon>
        <taxon>Prauserella</taxon>
    </lineage>
</organism>
<dbReference type="PIRSF" id="PIRSF000103">
    <property type="entry name" value="HIBADH"/>
    <property type="match status" value="1"/>
</dbReference>
<evidence type="ECO:0008006" key="9">
    <source>
        <dbReference type="Google" id="ProtNLM"/>
    </source>
</evidence>
<evidence type="ECO:0000313" key="7">
    <source>
        <dbReference type="EMBL" id="PXY24528.1"/>
    </source>
</evidence>
<reference evidence="7 8" key="1">
    <citation type="submission" date="2016-07" db="EMBL/GenBank/DDBJ databases">
        <title>Draft genome sequence of Prauserella sp. YIM 121212, isolated from alkaline soil.</title>
        <authorList>
            <person name="Ruckert C."/>
            <person name="Albersmeier A."/>
            <person name="Jiang C.-L."/>
            <person name="Jiang Y."/>
            <person name="Kalinowski J."/>
            <person name="Schneider O."/>
            <person name="Winkler A."/>
            <person name="Zotchev S.B."/>
        </authorList>
    </citation>
    <scope>NUCLEOTIDE SEQUENCE [LARGE SCALE GENOMIC DNA]</scope>
    <source>
        <strain evidence="7 8">YIM 121212</strain>
    </source>
</reference>
<dbReference type="PANTHER" id="PTHR43060:SF15">
    <property type="entry name" value="3-HYDROXYISOBUTYRATE DEHYDROGENASE-LIKE 1, MITOCHONDRIAL-RELATED"/>
    <property type="match status" value="1"/>
</dbReference>
<evidence type="ECO:0000256" key="3">
    <source>
        <dbReference type="ARBA" id="ARBA00023027"/>
    </source>
</evidence>
<dbReference type="Proteomes" id="UP000247892">
    <property type="component" value="Unassembled WGS sequence"/>
</dbReference>
<dbReference type="PANTHER" id="PTHR43060">
    <property type="entry name" value="3-HYDROXYISOBUTYRATE DEHYDROGENASE-LIKE 1, MITOCHONDRIAL-RELATED"/>
    <property type="match status" value="1"/>
</dbReference>
<dbReference type="GO" id="GO:0016491">
    <property type="term" value="F:oxidoreductase activity"/>
    <property type="evidence" value="ECO:0007669"/>
    <property type="project" value="UniProtKB-KW"/>
</dbReference>
<dbReference type="GO" id="GO:0050661">
    <property type="term" value="F:NADP binding"/>
    <property type="evidence" value="ECO:0007669"/>
    <property type="project" value="InterPro"/>
</dbReference>
<evidence type="ECO:0000313" key="8">
    <source>
        <dbReference type="Proteomes" id="UP000247892"/>
    </source>
</evidence>
<keyword evidence="2" id="KW-0560">Oxidoreductase</keyword>
<dbReference type="InterPro" id="IPR029154">
    <property type="entry name" value="HIBADH-like_NADP-bd"/>
</dbReference>
<evidence type="ECO:0000259" key="5">
    <source>
        <dbReference type="Pfam" id="PF03446"/>
    </source>
</evidence>
<feature type="active site" evidence="4">
    <location>
        <position position="152"/>
    </location>
</feature>